<evidence type="ECO:0000256" key="1">
    <source>
        <dbReference type="ARBA" id="ARBA00012493"/>
    </source>
</evidence>
<dbReference type="PROSITE" id="PS50878">
    <property type="entry name" value="RT_POL"/>
    <property type="match status" value="1"/>
</dbReference>
<dbReference type="GO" id="GO:0003964">
    <property type="term" value="F:RNA-directed DNA polymerase activity"/>
    <property type="evidence" value="ECO:0007669"/>
    <property type="project" value="UniProtKB-KW"/>
</dbReference>
<evidence type="ECO:0000256" key="4">
    <source>
        <dbReference type="ARBA" id="ARBA00022723"/>
    </source>
</evidence>
<gene>
    <name evidence="11" type="ORF">FBBNIHIM_05615</name>
</gene>
<dbReference type="Proteomes" id="UP001152651">
    <property type="component" value="Unassembled WGS sequence"/>
</dbReference>
<dbReference type="CDD" id="cd03487">
    <property type="entry name" value="RT_Bac_retron_II"/>
    <property type="match status" value="1"/>
</dbReference>
<evidence type="ECO:0000256" key="2">
    <source>
        <dbReference type="ARBA" id="ARBA00022679"/>
    </source>
</evidence>
<evidence type="ECO:0000256" key="3">
    <source>
        <dbReference type="ARBA" id="ARBA00022695"/>
    </source>
</evidence>
<comment type="caution">
    <text evidence="11">The sequence shown here is derived from an EMBL/GenBank/DDBJ whole genome shotgun (WGS) entry which is preliminary data.</text>
</comment>
<dbReference type="EC" id="2.7.7.49" evidence="1"/>
<keyword evidence="4" id="KW-0479">Metal-binding</keyword>
<evidence type="ECO:0000256" key="7">
    <source>
        <dbReference type="ARBA" id="ARBA00023118"/>
    </source>
</evidence>
<keyword evidence="6 11" id="KW-0695">RNA-directed DNA polymerase</keyword>
<evidence type="ECO:0000256" key="8">
    <source>
        <dbReference type="ARBA" id="ARBA00034120"/>
    </source>
</evidence>
<evidence type="ECO:0000313" key="11">
    <source>
        <dbReference type="EMBL" id="CAH6636292.1"/>
    </source>
</evidence>
<dbReference type="RefSeq" id="WP_253897227.1">
    <property type="nucleotide sequence ID" value="NZ_CALSBS010000003.1"/>
</dbReference>
<name>A0ABM9F695_9ENTR</name>
<comment type="similarity">
    <text evidence="8">Belongs to the bacterial reverse transcriptase family.</text>
</comment>
<organism evidence="11 12">
    <name type="scientific">Pseudocitrobacter vendiensis</name>
    <dbReference type="NCBI Taxonomy" id="2488306"/>
    <lineage>
        <taxon>Bacteria</taxon>
        <taxon>Pseudomonadati</taxon>
        <taxon>Pseudomonadota</taxon>
        <taxon>Gammaproteobacteria</taxon>
        <taxon>Enterobacterales</taxon>
        <taxon>Enterobacteriaceae</taxon>
        <taxon>Pseudocitrobacter</taxon>
    </lineage>
</organism>
<dbReference type="InterPro" id="IPR043502">
    <property type="entry name" value="DNA/RNA_pol_sf"/>
</dbReference>
<keyword evidence="5" id="KW-0460">Magnesium</keyword>
<feature type="domain" description="Reverse transcriptase" evidence="10">
    <location>
        <begin position="25"/>
        <end position="235"/>
    </location>
</feature>
<evidence type="ECO:0000259" key="10">
    <source>
        <dbReference type="PROSITE" id="PS50878"/>
    </source>
</evidence>
<dbReference type="EMBL" id="CALSBS010000003">
    <property type="protein sequence ID" value="CAH6636292.1"/>
    <property type="molecule type" value="Genomic_DNA"/>
</dbReference>
<sequence>MDATRVCLLALDLFSAPGWSANEEIRRLYALSNSTSKHYRAIALSKRNGGERQILAPDYLLKTVQRNILKNILAHFPVSPFATAYRPGSTVAHNARPHLHQPQILKLDIEAFFDNISGLQVWRVFRQTTLPNAVVTMLTHLCCHRDALPQGAVTSPAISNLVMKSFDERMGGWCQERNIVYTRYCDDMTFSGAFSARQVRNKASALLAEWGLRLNKRKTVQIPAHKQQTVTGIVVNEKLQLSREQRRLLRQEVHFCRKFGVASHLSRSGQPTESALCYLQRLQGKIAWLLQVNPDDQGFRQALHDVQQMIRQIALPETR</sequence>
<keyword evidence="7" id="KW-0051">Antiviral defense</keyword>
<evidence type="ECO:0000256" key="6">
    <source>
        <dbReference type="ARBA" id="ARBA00022918"/>
    </source>
</evidence>
<evidence type="ECO:0000256" key="9">
    <source>
        <dbReference type="ARBA" id="ARBA00048173"/>
    </source>
</evidence>
<dbReference type="PRINTS" id="PR00866">
    <property type="entry name" value="RNADNAPOLMS"/>
</dbReference>
<dbReference type="InterPro" id="IPR000477">
    <property type="entry name" value="RT_dom"/>
</dbReference>
<protein>
    <recommendedName>
        <fullName evidence="1">RNA-directed DNA polymerase</fullName>
        <ecNumber evidence="1">2.7.7.49</ecNumber>
    </recommendedName>
</protein>
<evidence type="ECO:0000313" key="12">
    <source>
        <dbReference type="Proteomes" id="UP001152651"/>
    </source>
</evidence>
<evidence type="ECO:0000256" key="5">
    <source>
        <dbReference type="ARBA" id="ARBA00022842"/>
    </source>
</evidence>
<keyword evidence="2" id="KW-0808">Transferase</keyword>
<proteinExistence type="inferred from homology"/>
<dbReference type="PANTHER" id="PTHR34047:SF7">
    <property type="entry name" value="RNA-DIRECTED DNA POLYMERASE"/>
    <property type="match status" value="1"/>
</dbReference>
<dbReference type="PANTHER" id="PTHR34047">
    <property type="entry name" value="NUCLEAR INTRON MATURASE 1, MITOCHONDRIAL-RELATED"/>
    <property type="match status" value="1"/>
</dbReference>
<dbReference type="InterPro" id="IPR051083">
    <property type="entry name" value="GrpII_Intron_Splice-Mob/Def"/>
</dbReference>
<accession>A0ABM9F695</accession>
<keyword evidence="3" id="KW-0548">Nucleotidyltransferase</keyword>
<keyword evidence="12" id="KW-1185">Reference proteome</keyword>
<reference evidence="11" key="1">
    <citation type="submission" date="2022-05" db="EMBL/GenBank/DDBJ databases">
        <authorList>
            <person name="Blom J."/>
        </authorList>
    </citation>
    <scope>NUCLEOTIDE SEQUENCE</scope>
    <source>
        <strain evidence="11">Type strain: CPO20170097</strain>
    </source>
</reference>
<comment type="catalytic activity">
    <reaction evidence="9">
        <text>DNA(n) + a 2'-deoxyribonucleoside 5'-triphosphate = DNA(n+1) + diphosphate</text>
        <dbReference type="Rhea" id="RHEA:22508"/>
        <dbReference type="Rhea" id="RHEA-COMP:17339"/>
        <dbReference type="Rhea" id="RHEA-COMP:17340"/>
        <dbReference type="ChEBI" id="CHEBI:33019"/>
        <dbReference type="ChEBI" id="CHEBI:61560"/>
        <dbReference type="ChEBI" id="CHEBI:173112"/>
        <dbReference type="EC" id="2.7.7.49"/>
    </reaction>
</comment>
<dbReference type="Pfam" id="PF00078">
    <property type="entry name" value="RVT_1"/>
    <property type="match status" value="1"/>
</dbReference>
<dbReference type="InterPro" id="IPR000123">
    <property type="entry name" value="Reverse_transcriptase_msDNA"/>
</dbReference>
<dbReference type="SUPFAM" id="SSF56672">
    <property type="entry name" value="DNA/RNA polymerases"/>
    <property type="match status" value="1"/>
</dbReference>